<dbReference type="InterPro" id="IPR029056">
    <property type="entry name" value="Ribokinase-like"/>
</dbReference>
<dbReference type="SUPFAM" id="SSF53613">
    <property type="entry name" value="Ribokinase-like"/>
    <property type="match status" value="1"/>
</dbReference>
<dbReference type="InterPro" id="IPR011611">
    <property type="entry name" value="PfkB_dom"/>
</dbReference>
<dbReference type="GO" id="GO:0016301">
    <property type="term" value="F:kinase activity"/>
    <property type="evidence" value="ECO:0007669"/>
    <property type="project" value="UniProtKB-KW"/>
</dbReference>
<evidence type="ECO:0000313" key="6">
    <source>
        <dbReference type="EMBL" id="MBB3017203.1"/>
    </source>
</evidence>
<dbReference type="InterPro" id="IPR002139">
    <property type="entry name" value="Ribo/fructo_kinase"/>
</dbReference>
<evidence type="ECO:0000313" key="7">
    <source>
        <dbReference type="Proteomes" id="UP000532010"/>
    </source>
</evidence>
<dbReference type="Pfam" id="PF00294">
    <property type="entry name" value="PfkB"/>
    <property type="match status" value="1"/>
</dbReference>
<dbReference type="InterPro" id="IPR002173">
    <property type="entry name" value="Carboh/pur_kinase_PfkB_CS"/>
</dbReference>
<feature type="domain" description="Carbohydrate kinase PfkB" evidence="5">
    <location>
        <begin position="4"/>
        <end position="282"/>
    </location>
</feature>
<keyword evidence="7" id="KW-1185">Reference proteome</keyword>
<dbReference type="Proteomes" id="UP000532010">
    <property type="component" value="Unassembled WGS sequence"/>
</dbReference>
<reference evidence="6 7" key="1">
    <citation type="submission" date="2020-08" db="EMBL/GenBank/DDBJ databases">
        <title>The Agave Microbiome: Exploring the role of microbial communities in plant adaptations to desert environments.</title>
        <authorList>
            <person name="Partida-Martinez L.P."/>
        </authorList>
    </citation>
    <scope>NUCLEOTIDE SEQUENCE [LARGE SCALE GENOMIC DNA]</scope>
    <source>
        <strain evidence="6 7">AT3.9</strain>
    </source>
</reference>
<sequence>MHALFVGQTYIDVTFLADELPTGDEKTVARDYAISFGGNAVTAAFACAKLGIPPDLLTSIADDWLGRMFIDMAAKYGISVHHRKVHESSLSFIMPRGGKRAIVRCRDDHYLHPVPPLNLQGCKALHLDGHQADAAMHYAKACREAGILTSLDGGGLRSNTHELLEFIDVAIVAERLCEQMDLTPAGMLGYLKSRGCKIGGVTLGERGLVWYDETGQEGVLPALDVPADKVVDTNGAGDIFHGAYVYSAMARPELPWREHFIFARGASSHAIQYLGNEASLPTLADIAQVQTLFPEKVPSRALLDAPDMAGQSKLTA</sequence>
<evidence type="ECO:0000256" key="3">
    <source>
        <dbReference type="ARBA" id="ARBA00022777"/>
    </source>
</evidence>
<evidence type="ECO:0000256" key="4">
    <source>
        <dbReference type="RuleBase" id="RU003704"/>
    </source>
</evidence>
<gene>
    <name evidence="6" type="ORF">FHR70_000243</name>
</gene>
<dbReference type="RefSeq" id="WP_246407777.1">
    <property type="nucleotide sequence ID" value="NZ_JACHWB010000001.1"/>
</dbReference>
<dbReference type="InterPro" id="IPR052562">
    <property type="entry name" value="Ketohexokinase-related"/>
</dbReference>
<evidence type="ECO:0000259" key="5">
    <source>
        <dbReference type="Pfam" id="PF00294"/>
    </source>
</evidence>
<dbReference type="AlphaFoldDB" id="A0A7W4VHC0"/>
<evidence type="ECO:0000256" key="2">
    <source>
        <dbReference type="ARBA" id="ARBA00022679"/>
    </source>
</evidence>
<comment type="caution">
    <text evidence="6">The sequence shown here is derived from an EMBL/GenBank/DDBJ whole genome shotgun (WGS) entry which is preliminary data.</text>
</comment>
<keyword evidence="3 4" id="KW-0418">Kinase</keyword>
<keyword evidence="2 4" id="KW-0808">Transferase</keyword>
<dbReference type="PRINTS" id="PR00990">
    <property type="entry name" value="RIBOKINASE"/>
</dbReference>
<dbReference type="PANTHER" id="PTHR42774:SF3">
    <property type="entry name" value="KETOHEXOKINASE"/>
    <property type="match status" value="1"/>
</dbReference>
<comment type="similarity">
    <text evidence="1 4">Belongs to the carbohydrate kinase PfkB family.</text>
</comment>
<dbReference type="PROSITE" id="PS00584">
    <property type="entry name" value="PFKB_KINASES_2"/>
    <property type="match status" value="1"/>
</dbReference>
<dbReference type="PANTHER" id="PTHR42774">
    <property type="entry name" value="PHOSPHOTRANSFERASE SYSTEM TRANSPORT PROTEIN"/>
    <property type="match status" value="1"/>
</dbReference>
<accession>A0A7W4VHC0</accession>
<name>A0A7W4VHC0_9HYPH</name>
<dbReference type="EMBL" id="JACHWB010000001">
    <property type="protein sequence ID" value="MBB3017203.1"/>
    <property type="molecule type" value="Genomic_DNA"/>
</dbReference>
<evidence type="ECO:0000256" key="1">
    <source>
        <dbReference type="ARBA" id="ARBA00010688"/>
    </source>
</evidence>
<organism evidence="6 7">
    <name type="scientific">Microvirga lupini</name>
    <dbReference type="NCBI Taxonomy" id="420324"/>
    <lineage>
        <taxon>Bacteria</taxon>
        <taxon>Pseudomonadati</taxon>
        <taxon>Pseudomonadota</taxon>
        <taxon>Alphaproteobacteria</taxon>
        <taxon>Hyphomicrobiales</taxon>
        <taxon>Methylobacteriaceae</taxon>
        <taxon>Microvirga</taxon>
    </lineage>
</organism>
<protein>
    <submittedName>
        <fullName evidence="6">Sugar/nucleoside kinase (Ribokinase family)</fullName>
    </submittedName>
</protein>
<dbReference type="CDD" id="cd01945">
    <property type="entry name" value="ribokinase_group_B"/>
    <property type="match status" value="1"/>
</dbReference>
<dbReference type="Gene3D" id="3.40.1190.20">
    <property type="match status" value="1"/>
</dbReference>
<proteinExistence type="inferred from homology"/>